<dbReference type="OrthoDB" id="6416792at2759"/>
<keyword evidence="3" id="KW-1185">Reference proteome</keyword>
<protein>
    <submittedName>
        <fullName evidence="2">Uncharacterized protein</fullName>
    </submittedName>
</protein>
<dbReference type="Proteomes" id="UP000887013">
    <property type="component" value="Unassembled WGS sequence"/>
</dbReference>
<comment type="caution">
    <text evidence="2">The sequence shown here is derived from an EMBL/GenBank/DDBJ whole genome shotgun (WGS) entry which is preliminary data.</text>
</comment>
<dbReference type="EMBL" id="BMAW01000990">
    <property type="protein sequence ID" value="GFS71914.1"/>
    <property type="molecule type" value="Genomic_DNA"/>
</dbReference>
<feature type="region of interest" description="Disordered" evidence="1">
    <location>
        <begin position="1"/>
        <end position="26"/>
    </location>
</feature>
<dbReference type="AlphaFoldDB" id="A0A8X6T0E3"/>
<feature type="compositionally biased region" description="Polar residues" evidence="1">
    <location>
        <begin position="1"/>
        <end position="12"/>
    </location>
</feature>
<accession>A0A8X6T0E3</accession>
<sequence length="98" mass="11439">MVVTTNPKSETFISPKEEPMEDTTKEHVLQPIWVMKRNNMIRKPESKIAASHASRKRNIHHKNSFHMDLRNKWSQLVTNKISALAFQHSLRGHHCNNS</sequence>
<evidence type="ECO:0000256" key="1">
    <source>
        <dbReference type="SAM" id="MobiDB-lite"/>
    </source>
</evidence>
<feature type="compositionally biased region" description="Basic and acidic residues" evidence="1">
    <location>
        <begin position="15"/>
        <end position="26"/>
    </location>
</feature>
<evidence type="ECO:0000313" key="3">
    <source>
        <dbReference type="Proteomes" id="UP000887013"/>
    </source>
</evidence>
<evidence type="ECO:0000313" key="2">
    <source>
        <dbReference type="EMBL" id="GFS71914.1"/>
    </source>
</evidence>
<proteinExistence type="predicted"/>
<gene>
    <name evidence="2" type="primary">AVEN_217418_1</name>
    <name evidence="2" type="ORF">NPIL_109001</name>
</gene>
<organism evidence="2 3">
    <name type="scientific">Nephila pilipes</name>
    <name type="common">Giant wood spider</name>
    <name type="synonym">Nephila maculata</name>
    <dbReference type="NCBI Taxonomy" id="299642"/>
    <lineage>
        <taxon>Eukaryota</taxon>
        <taxon>Metazoa</taxon>
        <taxon>Ecdysozoa</taxon>
        <taxon>Arthropoda</taxon>
        <taxon>Chelicerata</taxon>
        <taxon>Arachnida</taxon>
        <taxon>Araneae</taxon>
        <taxon>Araneomorphae</taxon>
        <taxon>Entelegynae</taxon>
        <taxon>Araneoidea</taxon>
        <taxon>Nephilidae</taxon>
        <taxon>Nephila</taxon>
    </lineage>
</organism>
<reference evidence="2" key="1">
    <citation type="submission" date="2020-08" db="EMBL/GenBank/DDBJ databases">
        <title>Multicomponent nature underlies the extraordinary mechanical properties of spider dragline silk.</title>
        <authorList>
            <person name="Kono N."/>
            <person name="Nakamura H."/>
            <person name="Mori M."/>
            <person name="Yoshida Y."/>
            <person name="Ohtoshi R."/>
            <person name="Malay A.D."/>
            <person name="Moran D.A.P."/>
            <person name="Tomita M."/>
            <person name="Numata K."/>
            <person name="Arakawa K."/>
        </authorList>
    </citation>
    <scope>NUCLEOTIDE SEQUENCE</scope>
</reference>
<name>A0A8X6T0E3_NEPPI</name>